<reference evidence="1 2" key="1">
    <citation type="submission" date="2024-09" db="EMBL/GenBank/DDBJ databases">
        <authorList>
            <person name="Sun Q."/>
            <person name="Mori K."/>
        </authorList>
    </citation>
    <scope>NUCLEOTIDE SEQUENCE [LARGE SCALE GENOMIC DNA]</scope>
    <source>
        <strain evidence="1 2">JCM 3323</strain>
    </source>
</reference>
<evidence type="ECO:0000313" key="1">
    <source>
        <dbReference type="EMBL" id="MFB9527204.1"/>
    </source>
</evidence>
<keyword evidence="2" id="KW-1185">Reference proteome</keyword>
<organism evidence="1 2">
    <name type="scientific">Nonomuraea roseola</name>
    <dbReference type="NCBI Taxonomy" id="46179"/>
    <lineage>
        <taxon>Bacteria</taxon>
        <taxon>Bacillati</taxon>
        <taxon>Actinomycetota</taxon>
        <taxon>Actinomycetes</taxon>
        <taxon>Streptosporangiales</taxon>
        <taxon>Streptosporangiaceae</taxon>
        <taxon>Nonomuraea</taxon>
    </lineage>
</organism>
<name>A0ABV5PVV8_9ACTN</name>
<comment type="caution">
    <text evidence="1">The sequence shown here is derived from an EMBL/GenBank/DDBJ whole genome shotgun (WGS) entry which is preliminary data.</text>
</comment>
<sequence length="80" mass="8689">MAAKDLCDYLRGQLPNLKSIGSEVGAMANLTVNLYSWYEKRGAVPSGIQIDTQLQQECPDVQTEVLKTAGIESFATLSPN</sequence>
<accession>A0ABV5PVV8</accession>
<dbReference type="EMBL" id="JBHMCE010000003">
    <property type="protein sequence ID" value="MFB9527204.1"/>
    <property type="molecule type" value="Genomic_DNA"/>
</dbReference>
<protein>
    <submittedName>
        <fullName evidence="1">Uncharacterized protein</fullName>
    </submittedName>
</protein>
<proteinExistence type="predicted"/>
<dbReference type="Proteomes" id="UP001589646">
    <property type="component" value="Unassembled WGS sequence"/>
</dbReference>
<gene>
    <name evidence="1" type="ORF">ACFFRN_11330</name>
</gene>
<dbReference type="RefSeq" id="WP_346118893.1">
    <property type="nucleotide sequence ID" value="NZ_BAAAXC010000006.1"/>
</dbReference>
<evidence type="ECO:0000313" key="2">
    <source>
        <dbReference type="Proteomes" id="UP001589646"/>
    </source>
</evidence>